<dbReference type="EMBL" id="BMVU01000070">
    <property type="protein sequence ID" value="GGY09401.1"/>
    <property type="molecule type" value="Genomic_DNA"/>
</dbReference>
<sequence>MIWSRDGEYETIPTGTAEFIEGWTTRHLSSRLIGGMEPDLAPWFNSFRPRTHRCLRLSEGPLPHHERLRLLRNSLAPATDRGAWRTEDGQSGQDHFATTDTDWHLTYDMANPHQIRVSHPPHDHEAVHQRLSTAIRLMGCDILTITTAAGTPPWPPGTPTPTKTNPGDTPLPRSPSLEDRTTDRRTRSGTKAMRQYPEHHAHDKPTPRTPTDSAPHTRPHQRHSAAPKRRHPFSTPTTSRHVTRSHDTTPTENETPNH</sequence>
<evidence type="ECO:0000313" key="3">
    <source>
        <dbReference type="Proteomes" id="UP000619244"/>
    </source>
</evidence>
<dbReference type="AlphaFoldDB" id="A0A918P0Z8"/>
<protein>
    <submittedName>
        <fullName evidence="2">Uncharacterized protein</fullName>
    </submittedName>
</protein>
<feature type="compositionally biased region" description="Basic and acidic residues" evidence="1">
    <location>
        <begin position="244"/>
        <end position="258"/>
    </location>
</feature>
<reference evidence="2" key="2">
    <citation type="submission" date="2020-09" db="EMBL/GenBank/DDBJ databases">
        <authorList>
            <person name="Sun Q."/>
            <person name="Ohkuma M."/>
        </authorList>
    </citation>
    <scope>NUCLEOTIDE SEQUENCE</scope>
    <source>
        <strain evidence="2">JCM 4790</strain>
    </source>
</reference>
<proteinExistence type="predicted"/>
<name>A0A918P0Z8_9ACTN</name>
<feature type="compositionally biased region" description="Basic residues" evidence="1">
    <location>
        <begin position="217"/>
        <end position="232"/>
    </location>
</feature>
<evidence type="ECO:0000313" key="2">
    <source>
        <dbReference type="EMBL" id="GGY09401.1"/>
    </source>
</evidence>
<accession>A0A918P0Z8</accession>
<feature type="compositionally biased region" description="Basic and acidic residues" evidence="1">
    <location>
        <begin position="176"/>
        <end position="186"/>
    </location>
</feature>
<dbReference type="Proteomes" id="UP000619244">
    <property type="component" value="Unassembled WGS sequence"/>
</dbReference>
<reference evidence="2" key="1">
    <citation type="journal article" date="2014" name="Int. J. Syst. Evol. Microbiol.">
        <title>Complete genome sequence of Corynebacterium casei LMG S-19264T (=DSM 44701T), isolated from a smear-ripened cheese.</title>
        <authorList>
            <consortium name="US DOE Joint Genome Institute (JGI-PGF)"/>
            <person name="Walter F."/>
            <person name="Albersmeier A."/>
            <person name="Kalinowski J."/>
            <person name="Ruckert C."/>
        </authorList>
    </citation>
    <scope>NUCLEOTIDE SEQUENCE</scope>
    <source>
        <strain evidence="2">JCM 4790</strain>
    </source>
</reference>
<keyword evidence="3" id="KW-1185">Reference proteome</keyword>
<feature type="region of interest" description="Disordered" evidence="1">
    <location>
        <begin position="147"/>
        <end position="258"/>
    </location>
</feature>
<organism evidence="2 3">
    <name type="scientific">Streptomyces minutiscleroticus</name>
    <dbReference type="NCBI Taxonomy" id="68238"/>
    <lineage>
        <taxon>Bacteria</taxon>
        <taxon>Bacillati</taxon>
        <taxon>Actinomycetota</taxon>
        <taxon>Actinomycetes</taxon>
        <taxon>Kitasatosporales</taxon>
        <taxon>Streptomycetaceae</taxon>
        <taxon>Streptomyces</taxon>
    </lineage>
</organism>
<evidence type="ECO:0000256" key="1">
    <source>
        <dbReference type="SAM" id="MobiDB-lite"/>
    </source>
</evidence>
<comment type="caution">
    <text evidence="2">The sequence shown here is derived from an EMBL/GenBank/DDBJ whole genome shotgun (WGS) entry which is preliminary data.</text>
</comment>
<gene>
    <name evidence="2" type="ORF">GCM10010358_72820</name>
</gene>
<feature type="compositionally biased region" description="Basic and acidic residues" evidence="1">
    <location>
        <begin position="196"/>
        <end position="206"/>
    </location>
</feature>
<feature type="compositionally biased region" description="Low complexity" evidence="1">
    <location>
        <begin position="160"/>
        <end position="170"/>
    </location>
</feature>